<dbReference type="AlphaFoldDB" id="A0A4Z0A0Z3"/>
<dbReference type="Proteomes" id="UP000298061">
    <property type="component" value="Unassembled WGS sequence"/>
</dbReference>
<dbReference type="EMBL" id="SFCI01000289">
    <property type="protein sequence ID" value="TFY80776.1"/>
    <property type="molecule type" value="Genomic_DNA"/>
</dbReference>
<name>A0A4Z0A0Z3_9AGAM</name>
<keyword evidence="2" id="KW-1185">Reference proteome</keyword>
<comment type="caution">
    <text evidence="1">The sequence shown here is derived from an EMBL/GenBank/DDBJ whole genome shotgun (WGS) entry which is preliminary data.</text>
</comment>
<gene>
    <name evidence="1" type="ORF">EWM64_g3231</name>
</gene>
<accession>A0A4Z0A0Z3</accession>
<organism evidence="1 2">
    <name type="scientific">Hericium alpestre</name>
    <dbReference type="NCBI Taxonomy" id="135208"/>
    <lineage>
        <taxon>Eukaryota</taxon>
        <taxon>Fungi</taxon>
        <taxon>Dikarya</taxon>
        <taxon>Basidiomycota</taxon>
        <taxon>Agaricomycotina</taxon>
        <taxon>Agaricomycetes</taxon>
        <taxon>Russulales</taxon>
        <taxon>Hericiaceae</taxon>
        <taxon>Hericium</taxon>
    </lineage>
</organism>
<proteinExistence type="predicted"/>
<protein>
    <submittedName>
        <fullName evidence="1">Uncharacterized protein</fullName>
    </submittedName>
</protein>
<dbReference type="OrthoDB" id="3266090at2759"/>
<evidence type="ECO:0000313" key="1">
    <source>
        <dbReference type="EMBL" id="TFY80776.1"/>
    </source>
</evidence>
<reference evidence="1 2" key="1">
    <citation type="submission" date="2019-02" db="EMBL/GenBank/DDBJ databases">
        <title>Genome sequencing of the rare red list fungi Hericium alpestre (H. flagellum).</title>
        <authorList>
            <person name="Buettner E."/>
            <person name="Kellner H."/>
        </authorList>
    </citation>
    <scope>NUCLEOTIDE SEQUENCE [LARGE SCALE GENOMIC DNA]</scope>
    <source>
        <strain evidence="1 2">DSM 108284</strain>
    </source>
</reference>
<sequence length="175" mass="20450">MNLIPPSREQRQPDEVRGTISLQYRGMRIKGLDSKALDQLPPELLAWPKKRHDKPDLLYHFGFGVSFQQLHDYCVARDLLPNHYHGALTRYAAMVEAAVKEISRLCGAKLYLSTVLHIEYQWVLARYSNHMWHREVLRDRDELNAAGAIQRELGLHEPPKWYRQRVESPCGCFLM</sequence>
<evidence type="ECO:0000313" key="2">
    <source>
        <dbReference type="Proteomes" id="UP000298061"/>
    </source>
</evidence>